<dbReference type="EMBL" id="PIPL01000001">
    <property type="protein sequence ID" value="RUO26878.1"/>
    <property type="molecule type" value="Genomic_DNA"/>
</dbReference>
<reference evidence="3 4" key="1">
    <citation type="journal article" date="2011" name="Front. Microbiol.">
        <title>Genomic signatures of strain selection and enhancement in Bacillus atrophaeus var. globigii, a historical biowarfare simulant.</title>
        <authorList>
            <person name="Gibbons H.S."/>
            <person name="Broomall S.M."/>
            <person name="McNew L.A."/>
            <person name="Daligault H."/>
            <person name="Chapman C."/>
            <person name="Bruce D."/>
            <person name="Karavis M."/>
            <person name="Krepps M."/>
            <person name="McGregor P.A."/>
            <person name="Hong C."/>
            <person name="Park K.H."/>
            <person name="Akmal A."/>
            <person name="Feldman A."/>
            <person name="Lin J.S."/>
            <person name="Chang W.E."/>
            <person name="Higgs B.W."/>
            <person name="Demirev P."/>
            <person name="Lindquist J."/>
            <person name="Liem A."/>
            <person name="Fochler E."/>
            <person name="Read T.D."/>
            <person name="Tapia R."/>
            <person name="Johnson S."/>
            <person name="Bishop-Lilly K.A."/>
            <person name="Detter C."/>
            <person name="Han C."/>
            <person name="Sozhamannan S."/>
            <person name="Rosenzweig C.N."/>
            <person name="Skowronski E.W."/>
        </authorList>
    </citation>
    <scope>NUCLEOTIDE SEQUENCE [LARGE SCALE GENOMIC DNA]</scope>
    <source>
        <strain evidence="3 4">MLST1</strain>
    </source>
</reference>
<keyword evidence="4" id="KW-1185">Reference proteome</keyword>
<name>A0A432WBB2_9GAMM</name>
<dbReference type="AlphaFoldDB" id="A0A432WBB2"/>
<feature type="chain" id="PRO_5019202580" evidence="1">
    <location>
        <begin position="25"/>
        <end position="253"/>
    </location>
</feature>
<gene>
    <name evidence="3" type="ORF">CWE09_09365</name>
</gene>
<evidence type="ECO:0000259" key="2">
    <source>
        <dbReference type="Pfam" id="PF17131"/>
    </source>
</evidence>
<evidence type="ECO:0000313" key="3">
    <source>
        <dbReference type="EMBL" id="RUO26878.1"/>
    </source>
</evidence>
<accession>A0A432WBB2</accession>
<feature type="domain" description="Uncharacterized protein TP-0789" evidence="2">
    <location>
        <begin position="76"/>
        <end position="242"/>
    </location>
</feature>
<protein>
    <submittedName>
        <fullName evidence="3">Outer membrane lipoprotein-sorting protein</fullName>
    </submittedName>
</protein>
<evidence type="ECO:0000256" key="1">
    <source>
        <dbReference type="SAM" id="SignalP"/>
    </source>
</evidence>
<keyword evidence="3" id="KW-0449">Lipoprotein</keyword>
<dbReference type="PIRSF" id="PIRSF028205">
    <property type="entry name" value="UCP028205"/>
    <property type="match status" value="1"/>
</dbReference>
<dbReference type="Proteomes" id="UP000288293">
    <property type="component" value="Unassembled WGS sequence"/>
</dbReference>
<feature type="signal peptide" evidence="1">
    <location>
        <begin position="1"/>
        <end position="24"/>
    </location>
</feature>
<comment type="caution">
    <text evidence="3">The sequence shown here is derived from an EMBL/GenBank/DDBJ whole genome shotgun (WGS) entry which is preliminary data.</text>
</comment>
<sequence length="253" mass="28731">MSKLTSAILFTFNLLLLLPLNALAGNIHQLSGEATLRTIDNFRSEPGSVKISSTVTSYRNGEITNTRQYDVYSTSDSRSLVIFKSASEQGQKVLMRGHDYWLFMPRSRRPIRITPMQKLLGDASLGDIATLSWSEDYEIHETINKGATWRLELHATSPKLSYERILLEVDTTDLFPLKAALYLRSGMHAKTAEFERGVRNEEVRVVAMALHDEMRPGHTTVISYDHIESIHVPDRLFNPQVLIRTDLDQLLTD</sequence>
<evidence type="ECO:0000313" key="4">
    <source>
        <dbReference type="Proteomes" id="UP000288293"/>
    </source>
</evidence>
<dbReference type="Gene3D" id="2.50.20.10">
    <property type="entry name" value="Lipoprotein localisation LolA/LolB/LppX"/>
    <property type="match status" value="1"/>
</dbReference>
<dbReference type="CDD" id="cd16329">
    <property type="entry name" value="LolA_like"/>
    <property type="match status" value="1"/>
</dbReference>
<dbReference type="InterPro" id="IPR033399">
    <property type="entry name" value="TP_0789-like"/>
</dbReference>
<dbReference type="OrthoDB" id="597707at2"/>
<dbReference type="RefSeq" id="WP_126803692.1">
    <property type="nucleotide sequence ID" value="NZ_PIPL01000001.1"/>
</dbReference>
<proteinExistence type="predicted"/>
<dbReference type="Pfam" id="PF17131">
    <property type="entry name" value="LolA_like"/>
    <property type="match status" value="1"/>
</dbReference>
<keyword evidence="1" id="KW-0732">Signal</keyword>
<organism evidence="3 4">
    <name type="scientific">Aliidiomarina minuta</name>
    <dbReference type="NCBI Taxonomy" id="880057"/>
    <lineage>
        <taxon>Bacteria</taxon>
        <taxon>Pseudomonadati</taxon>
        <taxon>Pseudomonadota</taxon>
        <taxon>Gammaproteobacteria</taxon>
        <taxon>Alteromonadales</taxon>
        <taxon>Idiomarinaceae</taxon>
        <taxon>Aliidiomarina</taxon>
    </lineage>
</organism>
<dbReference type="InterPro" id="IPR011220">
    <property type="entry name" value="UCP028205"/>
</dbReference>